<organism evidence="13 14">
    <name type="scientific">Rossellomorea aquimaris</name>
    <dbReference type="NCBI Taxonomy" id="189382"/>
    <lineage>
        <taxon>Bacteria</taxon>
        <taxon>Bacillati</taxon>
        <taxon>Bacillota</taxon>
        <taxon>Bacilli</taxon>
        <taxon>Bacillales</taxon>
        <taxon>Bacillaceae</taxon>
        <taxon>Rossellomorea</taxon>
    </lineage>
</organism>
<feature type="domain" description="Bacterial Ig" evidence="12">
    <location>
        <begin position="793"/>
        <end position="872"/>
    </location>
</feature>
<dbReference type="PROSITE" id="PS00138">
    <property type="entry name" value="SUBTILASE_SER"/>
    <property type="match status" value="1"/>
</dbReference>
<feature type="active site" description="Charge relay system" evidence="9">
    <location>
        <position position="477"/>
    </location>
</feature>
<protein>
    <submittedName>
        <fullName evidence="13">S8 family serine peptidase</fullName>
    </submittedName>
</protein>
<gene>
    <name evidence="13" type="ORF">FZC85_21500</name>
</gene>
<dbReference type="CDD" id="cd07484">
    <property type="entry name" value="Peptidases_S8_Thermitase_like"/>
    <property type="match status" value="1"/>
</dbReference>
<feature type="active site" description="Charge relay system" evidence="9">
    <location>
        <position position="442"/>
    </location>
</feature>
<dbReference type="PANTHER" id="PTHR43806">
    <property type="entry name" value="PEPTIDASE S8"/>
    <property type="match status" value="1"/>
</dbReference>
<dbReference type="InterPro" id="IPR015500">
    <property type="entry name" value="Peptidase_S8_subtilisin-rel"/>
</dbReference>
<evidence type="ECO:0000256" key="4">
    <source>
        <dbReference type="ARBA" id="ARBA00022525"/>
    </source>
</evidence>
<dbReference type="GO" id="GO:0005576">
    <property type="term" value="C:extracellular region"/>
    <property type="evidence" value="ECO:0007669"/>
    <property type="project" value="UniProtKB-SubCell"/>
</dbReference>
<dbReference type="Pfam" id="PF17936">
    <property type="entry name" value="Big_6"/>
    <property type="match status" value="5"/>
</dbReference>
<evidence type="ECO:0000256" key="6">
    <source>
        <dbReference type="ARBA" id="ARBA00022801"/>
    </source>
</evidence>
<evidence type="ECO:0000256" key="3">
    <source>
        <dbReference type="ARBA" id="ARBA00011073"/>
    </source>
</evidence>
<keyword evidence="5 9" id="KW-0645">Protease</keyword>
<reference evidence="13 14" key="1">
    <citation type="submission" date="2019-08" db="EMBL/GenBank/DDBJ databases">
        <title>Bacillus genomes from the desert of Cuatro Cienegas, Coahuila.</title>
        <authorList>
            <person name="Olmedo-Alvarez G."/>
        </authorList>
    </citation>
    <scope>NUCLEOTIDE SEQUENCE [LARGE SCALE GENOMIC DNA]</scope>
    <source>
        <strain evidence="13 14">CH87b_3T</strain>
    </source>
</reference>
<evidence type="ECO:0000256" key="5">
    <source>
        <dbReference type="ARBA" id="ARBA00022670"/>
    </source>
</evidence>
<feature type="domain" description="Bacterial Ig" evidence="12">
    <location>
        <begin position="960"/>
        <end position="1039"/>
    </location>
</feature>
<dbReference type="InterPro" id="IPR041498">
    <property type="entry name" value="Big_6"/>
</dbReference>
<dbReference type="InterPro" id="IPR050131">
    <property type="entry name" value="Peptidase_S8_subtilisin-like"/>
</dbReference>
<feature type="domain" description="Bacterial Ig" evidence="12">
    <location>
        <begin position="876"/>
        <end position="956"/>
    </location>
</feature>
<evidence type="ECO:0000313" key="14">
    <source>
        <dbReference type="Proteomes" id="UP000324269"/>
    </source>
</evidence>
<evidence type="ECO:0000256" key="8">
    <source>
        <dbReference type="ARBA" id="ARBA00022837"/>
    </source>
</evidence>
<keyword evidence="7 9" id="KW-0720">Serine protease</keyword>
<dbReference type="InterPro" id="IPR013783">
    <property type="entry name" value="Ig-like_fold"/>
</dbReference>
<dbReference type="InterPro" id="IPR034084">
    <property type="entry name" value="Thermitase-like_dom"/>
</dbReference>
<keyword evidence="4" id="KW-0964">Secreted</keyword>
<dbReference type="NCBIfam" id="NF033510">
    <property type="entry name" value="Ca_tandemer"/>
    <property type="match status" value="1"/>
</dbReference>
<evidence type="ECO:0000259" key="11">
    <source>
        <dbReference type="Pfam" id="PF00082"/>
    </source>
</evidence>
<feature type="active site" description="Charge relay system" evidence="9">
    <location>
        <position position="630"/>
    </location>
</feature>
<dbReference type="PROSITE" id="PS51892">
    <property type="entry name" value="SUBTILASE"/>
    <property type="match status" value="1"/>
</dbReference>
<dbReference type="GO" id="GO:0004252">
    <property type="term" value="F:serine-type endopeptidase activity"/>
    <property type="evidence" value="ECO:0007669"/>
    <property type="project" value="UniProtKB-UniRule"/>
</dbReference>
<dbReference type="PROSITE" id="PS00137">
    <property type="entry name" value="SUBTILASE_HIS"/>
    <property type="match status" value="1"/>
</dbReference>
<evidence type="ECO:0000256" key="2">
    <source>
        <dbReference type="ARBA" id="ARBA00004613"/>
    </source>
</evidence>
<dbReference type="AlphaFoldDB" id="A0A5D4TU66"/>
<dbReference type="PRINTS" id="PR00723">
    <property type="entry name" value="SUBTILISIN"/>
</dbReference>
<dbReference type="InterPro" id="IPR000209">
    <property type="entry name" value="Peptidase_S8/S53_dom"/>
</dbReference>
<feature type="domain" description="Peptidase S8/S53" evidence="11">
    <location>
        <begin position="435"/>
        <end position="671"/>
    </location>
</feature>
<dbReference type="EMBL" id="VTEZ01000011">
    <property type="protein sequence ID" value="TYS79450.1"/>
    <property type="molecule type" value="Genomic_DNA"/>
</dbReference>
<feature type="compositionally biased region" description="Polar residues" evidence="10">
    <location>
        <begin position="944"/>
        <end position="953"/>
    </location>
</feature>
<dbReference type="OrthoDB" id="9798386at2"/>
<dbReference type="Pfam" id="PF00082">
    <property type="entry name" value="Peptidase_S8"/>
    <property type="match status" value="1"/>
</dbReference>
<dbReference type="InterPro" id="IPR022398">
    <property type="entry name" value="Peptidase_S8_His-AS"/>
</dbReference>
<evidence type="ECO:0000256" key="9">
    <source>
        <dbReference type="PROSITE-ProRule" id="PRU01240"/>
    </source>
</evidence>
<feature type="region of interest" description="Disordered" evidence="10">
    <location>
        <begin position="944"/>
        <end position="965"/>
    </location>
</feature>
<dbReference type="RefSeq" id="WP_148971149.1">
    <property type="nucleotide sequence ID" value="NZ_JBNIKW010000013.1"/>
</dbReference>
<feature type="domain" description="Bacterial Ig" evidence="12">
    <location>
        <begin position="721"/>
        <end position="787"/>
    </location>
</feature>
<comment type="cofactor">
    <cofactor evidence="1">
        <name>Ca(2+)</name>
        <dbReference type="ChEBI" id="CHEBI:29108"/>
    </cofactor>
</comment>
<keyword evidence="6 9" id="KW-0378">Hydrolase</keyword>
<dbReference type="Gene3D" id="3.40.50.200">
    <property type="entry name" value="Peptidase S8/S53 domain"/>
    <property type="match status" value="1"/>
</dbReference>
<evidence type="ECO:0000256" key="10">
    <source>
        <dbReference type="SAM" id="MobiDB-lite"/>
    </source>
</evidence>
<dbReference type="PANTHER" id="PTHR43806:SF11">
    <property type="entry name" value="CEREVISIN-RELATED"/>
    <property type="match status" value="1"/>
</dbReference>
<comment type="subcellular location">
    <subcellularLocation>
        <location evidence="2">Secreted</location>
    </subcellularLocation>
</comment>
<evidence type="ECO:0000256" key="7">
    <source>
        <dbReference type="ARBA" id="ARBA00022825"/>
    </source>
</evidence>
<dbReference type="GO" id="GO:0006508">
    <property type="term" value="P:proteolysis"/>
    <property type="evidence" value="ECO:0007669"/>
    <property type="project" value="UniProtKB-KW"/>
</dbReference>
<dbReference type="Proteomes" id="UP000324269">
    <property type="component" value="Unassembled WGS sequence"/>
</dbReference>
<feature type="domain" description="Bacterial Ig" evidence="12">
    <location>
        <begin position="1043"/>
        <end position="1121"/>
    </location>
</feature>
<proteinExistence type="inferred from homology"/>
<evidence type="ECO:0000256" key="1">
    <source>
        <dbReference type="ARBA" id="ARBA00001913"/>
    </source>
</evidence>
<evidence type="ECO:0000259" key="12">
    <source>
        <dbReference type="Pfam" id="PF17936"/>
    </source>
</evidence>
<sequence>MGKKVFKSLLVIMMMYSLCLSQVPRTHAEEGKLIEEEALLISEAKNTSFKPDENVHWYTITPSEESIENFTHFRIKLQSQEEVNFTVYSSLENATNDQTFDQYRAYSYSNETASVDFPISWTGPYYLKVETYVEYAIEEVSEVKETSYTLSYDGVSLPPSNGVIGEECPAELSTKERENGKAILQDLRTIRESLLSGTEDGKKLTSLYYKAAPFISSKMIFNKQIRDEVYSDLVTLKGLFADTAKNGEYSSYTISSKEQEAINSLYTIAHDSVPSPLKKQLEEATKKVNITNLTNSSVSQVISKAGLVRNNSTEPSRFIVKIKDGKSQSSAMAKMKSYGIKSVDSIAHDESVSDNLFVVELNDKGRNFVASSHTTSQQISKLSEVEFVEPVQTYQALSVDSQYPYQWSLKNNDMVSGDIGYEPLKTLLSGKNFDSTVIAVADTGVDHTLADLSDKVLVEKGKNFVDRSDDTMDDNGHGTHVSSIITANSDNHYSIAGVNPFVKILPIKVLDSSGSGDTEQIAYGIMYAADHGAKVLNLSLGGPYSRTIEYAMQYASKKGVTIIAASGNDGMEEVSYPASSKYAIAVGSTNRLDIVSDFSNYGKGLDLVAPGSDIPALLPDGNVTYMSGTSMAAPHVAAVAGLLMSQNPNLKPTDVEKIFTETTKDVSFDEQDNPYPSEDEYYEEDPDYPIEEVVPGYDAVSGWGRLNAYSAVSAVELTAKVNPILNNQSKVTGTAKSGSTIKVMSGTKELGSGTAKSGTFSVSIPIQKADQILEMIISSQAAKTSIKKWVEKAPNKPYVNKLTNQSVSISGSAEPNLKVNVKNSSRKIIASGTVNDEGDFSIKIPKQKEYTTLYVTVLDGYKESSETKVVVADVIAPNAPKANAISDLSTTITGTAEAGSNVTAKVNGRQIAAAKSNTKGQFTLKIKKQKAGSTVSVTAKDAAGNTSKGTNLKVSDKTPPAAPKAKTISDASTAISGTTEANAYVMAKVKGKQIAAIKANTKGQFTLKVKKQKAGSTVILTAKDAAGNTSKGTNLNVSDKTPPAMPKVNAVTSKSKIVKGKTEPYATVTVKSKTKTLGSAKANSKGSFSVKIKSQKVKTVLSVTAKDKGGNISKAMKISVKN</sequence>
<dbReference type="InterPro" id="IPR023828">
    <property type="entry name" value="Peptidase_S8_Ser-AS"/>
</dbReference>
<dbReference type="Gene3D" id="2.60.40.10">
    <property type="entry name" value="Immunoglobulins"/>
    <property type="match status" value="4"/>
</dbReference>
<evidence type="ECO:0000313" key="13">
    <source>
        <dbReference type="EMBL" id="TYS79450.1"/>
    </source>
</evidence>
<dbReference type="InterPro" id="IPR036852">
    <property type="entry name" value="Peptidase_S8/S53_dom_sf"/>
</dbReference>
<name>A0A5D4TU66_9BACI</name>
<comment type="caution">
    <text evidence="13">The sequence shown here is derived from an EMBL/GenBank/DDBJ whole genome shotgun (WGS) entry which is preliminary data.</text>
</comment>
<comment type="similarity">
    <text evidence="3 9">Belongs to the peptidase S8 family.</text>
</comment>
<accession>A0A5D4TU66</accession>
<dbReference type="SUPFAM" id="SSF52743">
    <property type="entry name" value="Subtilisin-like"/>
    <property type="match status" value="1"/>
</dbReference>
<keyword evidence="8" id="KW-0106">Calcium</keyword>